<evidence type="ECO:0000313" key="2">
    <source>
        <dbReference type="EMBL" id="KZS16613.1"/>
    </source>
</evidence>
<accession>A0A164ZQC8</accession>
<name>A0A164ZQC8_9CRUS</name>
<keyword evidence="3" id="KW-1185">Reference proteome</keyword>
<dbReference type="EMBL" id="LRGB01000687">
    <property type="protein sequence ID" value="KZS16613.1"/>
    <property type="molecule type" value="Genomic_DNA"/>
</dbReference>
<comment type="caution">
    <text evidence="2">The sequence shown here is derived from an EMBL/GenBank/DDBJ whole genome shotgun (WGS) entry which is preliminary data.</text>
</comment>
<feature type="compositionally biased region" description="Basic and acidic residues" evidence="1">
    <location>
        <begin position="17"/>
        <end position="26"/>
    </location>
</feature>
<dbReference type="AlphaFoldDB" id="A0A164ZQC8"/>
<organism evidence="2 3">
    <name type="scientific">Daphnia magna</name>
    <dbReference type="NCBI Taxonomy" id="35525"/>
    <lineage>
        <taxon>Eukaryota</taxon>
        <taxon>Metazoa</taxon>
        <taxon>Ecdysozoa</taxon>
        <taxon>Arthropoda</taxon>
        <taxon>Crustacea</taxon>
        <taxon>Branchiopoda</taxon>
        <taxon>Diplostraca</taxon>
        <taxon>Cladocera</taxon>
        <taxon>Anomopoda</taxon>
        <taxon>Daphniidae</taxon>
        <taxon>Daphnia</taxon>
    </lineage>
</organism>
<proteinExistence type="predicted"/>
<reference evidence="2 3" key="1">
    <citation type="submission" date="2016-03" db="EMBL/GenBank/DDBJ databases">
        <title>EvidentialGene: Evidence-directed Construction of Genes on Genomes.</title>
        <authorList>
            <person name="Gilbert D.G."/>
            <person name="Choi J.-H."/>
            <person name="Mockaitis K."/>
            <person name="Colbourne J."/>
            <person name="Pfrender M."/>
        </authorList>
    </citation>
    <scope>NUCLEOTIDE SEQUENCE [LARGE SCALE GENOMIC DNA]</scope>
    <source>
        <strain evidence="2 3">Xinb3</strain>
        <tissue evidence="2">Complete organism</tissue>
    </source>
</reference>
<evidence type="ECO:0000256" key="1">
    <source>
        <dbReference type="SAM" id="MobiDB-lite"/>
    </source>
</evidence>
<evidence type="ECO:0000313" key="3">
    <source>
        <dbReference type="Proteomes" id="UP000076858"/>
    </source>
</evidence>
<dbReference type="Proteomes" id="UP000076858">
    <property type="component" value="Unassembled WGS sequence"/>
</dbReference>
<protein>
    <submittedName>
        <fullName evidence="2">Uncharacterized protein</fullName>
    </submittedName>
</protein>
<gene>
    <name evidence="2" type="ORF">APZ42_017250</name>
</gene>
<sequence>MPQYYCDVASSGHRPRERGTTKENVSRRKRSREKFSLFSLIIRSGTSLLFKSNISTPPV</sequence>
<feature type="region of interest" description="Disordered" evidence="1">
    <location>
        <begin position="1"/>
        <end position="29"/>
    </location>
</feature>